<comment type="caution">
    <text evidence="3">The sequence shown here is derived from an EMBL/GenBank/DDBJ whole genome shotgun (WGS) entry which is preliminary data.</text>
</comment>
<accession>A0A4U3KZW9</accession>
<sequence length="127" mass="14237">MEKSVKIILFVILGIVLINFIVMLFGNSSMKDIRNDLQQAKRGTDSALNELQYSQSKLDSIKSDMINLQSHLTQIQAQVAVNDAAKRVEEARNESRAAELKNKIKQSKPRLSTDSLPGIDVIVLKNR</sequence>
<keyword evidence="2" id="KW-0812">Transmembrane</keyword>
<feature type="transmembrane region" description="Helical" evidence="2">
    <location>
        <begin position="7"/>
        <end position="26"/>
    </location>
</feature>
<keyword evidence="2" id="KW-0472">Membrane</keyword>
<keyword evidence="2" id="KW-1133">Transmembrane helix</keyword>
<proteinExistence type="predicted"/>
<evidence type="ECO:0000313" key="4">
    <source>
        <dbReference type="Proteomes" id="UP000305848"/>
    </source>
</evidence>
<feature type="region of interest" description="Disordered" evidence="1">
    <location>
        <begin position="92"/>
        <end position="112"/>
    </location>
</feature>
<reference evidence="3 4" key="1">
    <citation type="submission" date="2019-05" db="EMBL/GenBank/DDBJ databases">
        <title>Panacibacter sp. strain 17mud1-8 Genome sequencing and assembly.</title>
        <authorList>
            <person name="Chhetri G."/>
        </authorList>
    </citation>
    <scope>NUCLEOTIDE SEQUENCE [LARGE SCALE GENOMIC DNA]</scope>
    <source>
        <strain evidence="3 4">17mud1-8</strain>
    </source>
</reference>
<evidence type="ECO:0000256" key="1">
    <source>
        <dbReference type="SAM" id="MobiDB-lite"/>
    </source>
</evidence>
<keyword evidence="4" id="KW-1185">Reference proteome</keyword>
<dbReference type="OrthoDB" id="678854at2"/>
<protein>
    <submittedName>
        <fullName evidence="3">Uncharacterized protein</fullName>
    </submittedName>
</protein>
<evidence type="ECO:0000256" key="2">
    <source>
        <dbReference type="SAM" id="Phobius"/>
    </source>
</evidence>
<dbReference type="Proteomes" id="UP000305848">
    <property type="component" value="Unassembled WGS sequence"/>
</dbReference>
<evidence type="ECO:0000313" key="3">
    <source>
        <dbReference type="EMBL" id="TKK68218.1"/>
    </source>
</evidence>
<gene>
    <name evidence="3" type="ORF">FC093_11315</name>
</gene>
<feature type="compositionally biased region" description="Basic and acidic residues" evidence="1">
    <location>
        <begin position="92"/>
        <end position="102"/>
    </location>
</feature>
<name>A0A4U3KZW9_9BACT</name>
<dbReference type="RefSeq" id="WP_137261898.1">
    <property type="nucleotide sequence ID" value="NZ_SZQL01000008.1"/>
</dbReference>
<organism evidence="3 4">
    <name type="scientific">Ilyomonas limi</name>
    <dbReference type="NCBI Taxonomy" id="2575867"/>
    <lineage>
        <taxon>Bacteria</taxon>
        <taxon>Pseudomonadati</taxon>
        <taxon>Bacteroidota</taxon>
        <taxon>Chitinophagia</taxon>
        <taxon>Chitinophagales</taxon>
        <taxon>Chitinophagaceae</taxon>
        <taxon>Ilyomonas</taxon>
    </lineage>
</organism>
<dbReference type="AlphaFoldDB" id="A0A4U3KZW9"/>
<dbReference type="EMBL" id="SZQL01000008">
    <property type="protein sequence ID" value="TKK68218.1"/>
    <property type="molecule type" value="Genomic_DNA"/>
</dbReference>